<dbReference type="Gene3D" id="3.40.1110.10">
    <property type="entry name" value="Calcium-transporting ATPase, cytoplasmic domain N"/>
    <property type="match status" value="1"/>
</dbReference>
<dbReference type="InterPro" id="IPR036412">
    <property type="entry name" value="HAD-like_sf"/>
</dbReference>
<dbReference type="SFLD" id="SFLDG00002">
    <property type="entry name" value="C1.7:_P-type_atpase_like"/>
    <property type="match status" value="1"/>
</dbReference>
<dbReference type="AlphaFoldDB" id="A0A7X9WX99"/>
<accession>A0A7X9WX99</accession>
<dbReference type="Pfam" id="PF00122">
    <property type="entry name" value="E1-E2_ATPase"/>
    <property type="match status" value="1"/>
</dbReference>
<dbReference type="PROSITE" id="PS50846">
    <property type="entry name" value="HMA_2"/>
    <property type="match status" value="1"/>
</dbReference>
<evidence type="ECO:0000313" key="15">
    <source>
        <dbReference type="Proteomes" id="UP000519023"/>
    </source>
</evidence>
<feature type="transmembrane region" description="Helical" evidence="12">
    <location>
        <begin position="815"/>
        <end position="833"/>
    </location>
</feature>
<evidence type="ECO:0000256" key="7">
    <source>
        <dbReference type="ARBA" id="ARBA00022967"/>
    </source>
</evidence>
<dbReference type="SUPFAM" id="SSF81653">
    <property type="entry name" value="Calcium ATPase, transduction domain A"/>
    <property type="match status" value="1"/>
</dbReference>
<gene>
    <name evidence="14" type="ORF">HHL08_15745</name>
</gene>
<comment type="similarity">
    <text evidence="2 12">Belongs to the cation transport ATPase (P-type) (TC 3.A.3) family. Type IB subfamily.</text>
</comment>
<dbReference type="Gene3D" id="2.70.150.10">
    <property type="entry name" value="Calcium-transporting ATPase, cytoplasmic transduction domain A"/>
    <property type="match status" value="1"/>
</dbReference>
<evidence type="ECO:0000256" key="2">
    <source>
        <dbReference type="ARBA" id="ARBA00006024"/>
    </source>
</evidence>
<sequence>MFEQTEASAIASERRWRFKVHGLDCQNEVRLLREALIPLVGDERFLSFQPKHGLLDVDIESGIGVEAIIAAISATGMSAALKATGSFAEDEADVGGCSGCSGEPEPVELAFADRPNGSIFKIHGMDCGDEVAVLKREVGPVVGLENLSFDLINGRMSVAGSSAAAQHAGILKAVERTGMRAELWQEGGGSAGALAEQRRRRVQAGLTITSGAMVLVGFAIHARANGFAAVLHESLAREAHPPLLAMLAYSLAILSAVRYVAPKAILAARRLRPDMNLLMLVAVAGALGIGQWFEAATVAFFFALALALEAWSLGRARRAVAALMEIAPDSARIRDVAGIEKDVPVAEVAVGAHVIVPPGGKIPLDGRVVAGTSAVNQAPITGESVPVTVAQDTVVYAGTINGMGALEIVTTRPASDTTLARIVRMVGEAQSKRAPTEQWVERFARIYTPVVMALSLAVFLVPPLLLGGGWAAWFYQALVLLVIACPCALVISTPVSIVAGLTGAARRGVLIKGGIHLETPARITAIAMDKTGTLTLGRPKVVELVPLGGRGEIELLALAAAIEARSEHPIAHAILDAATERGVDVVPAKSVTALPGQGVVGAIDGREVWVGSPGYLGERLGGSSDDELAAQLQRIAGAGLTGIVVGEAQSVIGLIAIGDAVRPEATQIVAQLHKLGIAQVVMLTGDSRAPAQAIAHETGVDEVYAELLPEQKVEAIERLVAQHGLVAMVGDGVNDAPAMARASLGIAMGAIGSDAAIETADIALMQDDLSQLPWLIRHSRATLTVIRQNIGFSLAVKLVFGGLTLLGMASLWGAIAADVGASLLVVLNGLRLIDRDQRAR</sequence>
<dbReference type="PANTHER" id="PTHR48085:SF5">
    <property type="entry name" value="CADMIUM_ZINC-TRANSPORTING ATPASE HMA4-RELATED"/>
    <property type="match status" value="1"/>
</dbReference>
<dbReference type="RefSeq" id="WP_169574023.1">
    <property type="nucleotide sequence ID" value="NZ_JABBFV010000011.1"/>
</dbReference>
<dbReference type="Gene3D" id="3.40.50.1000">
    <property type="entry name" value="HAD superfamily/HAD-like"/>
    <property type="match status" value="1"/>
</dbReference>
<protein>
    <recommendedName>
        <fullName evidence="10">P-type Zn(2+) transporter</fullName>
        <ecNumber evidence="10">7.2.2.12</ecNumber>
    </recommendedName>
</protein>
<dbReference type="GO" id="GO:0005886">
    <property type="term" value="C:plasma membrane"/>
    <property type="evidence" value="ECO:0007669"/>
    <property type="project" value="UniProtKB-SubCell"/>
</dbReference>
<dbReference type="Pfam" id="PF00702">
    <property type="entry name" value="Hydrolase"/>
    <property type="match status" value="1"/>
</dbReference>
<dbReference type="Proteomes" id="UP000519023">
    <property type="component" value="Unassembled WGS sequence"/>
</dbReference>
<dbReference type="InterPro" id="IPR023214">
    <property type="entry name" value="HAD_sf"/>
</dbReference>
<keyword evidence="4 12" id="KW-0479">Metal-binding</keyword>
<feature type="transmembrane region" description="Helical" evidence="12">
    <location>
        <begin position="204"/>
        <end position="222"/>
    </location>
</feature>
<dbReference type="FunFam" id="2.70.150.10:FF:000002">
    <property type="entry name" value="Copper-transporting ATPase 1, putative"/>
    <property type="match status" value="1"/>
</dbReference>
<dbReference type="InterPro" id="IPR044492">
    <property type="entry name" value="P_typ_ATPase_HD_dom"/>
</dbReference>
<evidence type="ECO:0000256" key="4">
    <source>
        <dbReference type="ARBA" id="ARBA00022723"/>
    </source>
</evidence>
<dbReference type="InterPro" id="IPR006121">
    <property type="entry name" value="HMA_dom"/>
</dbReference>
<dbReference type="PANTHER" id="PTHR48085">
    <property type="entry name" value="CADMIUM/ZINC-TRANSPORTING ATPASE HMA2-RELATED"/>
    <property type="match status" value="1"/>
</dbReference>
<dbReference type="InterPro" id="IPR018303">
    <property type="entry name" value="ATPase_P-typ_P_site"/>
</dbReference>
<dbReference type="SFLD" id="SFLDS00003">
    <property type="entry name" value="Haloacid_Dehalogenase"/>
    <property type="match status" value="1"/>
</dbReference>
<evidence type="ECO:0000259" key="13">
    <source>
        <dbReference type="PROSITE" id="PS50846"/>
    </source>
</evidence>
<keyword evidence="7" id="KW-1278">Translocase</keyword>
<comment type="caution">
    <text evidence="14">The sequence shown here is derived from an EMBL/GenBank/DDBJ whole genome shotgun (WGS) entry which is preliminary data.</text>
</comment>
<dbReference type="SUPFAM" id="SSF56784">
    <property type="entry name" value="HAD-like"/>
    <property type="match status" value="1"/>
</dbReference>
<feature type="transmembrane region" description="Helical" evidence="12">
    <location>
        <begin position="472"/>
        <end position="502"/>
    </location>
</feature>
<feature type="domain" description="HMA" evidence="13">
    <location>
        <begin position="116"/>
        <end position="182"/>
    </location>
</feature>
<dbReference type="SUPFAM" id="SSF81665">
    <property type="entry name" value="Calcium ATPase, transmembrane domain M"/>
    <property type="match status" value="1"/>
</dbReference>
<dbReference type="InterPro" id="IPR008250">
    <property type="entry name" value="ATPase_P-typ_transduc_dom_A_sf"/>
</dbReference>
<dbReference type="GO" id="GO:0016463">
    <property type="term" value="F:P-type zinc transporter activity"/>
    <property type="evidence" value="ECO:0007669"/>
    <property type="project" value="UniProtKB-EC"/>
</dbReference>
<keyword evidence="9 12" id="KW-0472">Membrane</keyword>
<dbReference type="NCBIfam" id="TIGR01525">
    <property type="entry name" value="ATPase-IB_hvy"/>
    <property type="match status" value="1"/>
</dbReference>
<evidence type="ECO:0000256" key="3">
    <source>
        <dbReference type="ARBA" id="ARBA00022692"/>
    </source>
</evidence>
<evidence type="ECO:0000256" key="5">
    <source>
        <dbReference type="ARBA" id="ARBA00022741"/>
    </source>
</evidence>
<reference evidence="14 15" key="1">
    <citation type="submission" date="2020-04" db="EMBL/GenBank/DDBJ databases">
        <title>Sphingobium sp. AR-3-1 isolated from Arctic soil.</title>
        <authorList>
            <person name="Dahal R.H."/>
            <person name="Chaudhary D.K."/>
        </authorList>
    </citation>
    <scope>NUCLEOTIDE SEQUENCE [LARGE SCALE GENOMIC DNA]</scope>
    <source>
        <strain evidence="14 15">AR-3-1</strain>
    </source>
</reference>
<dbReference type="InterPro" id="IPR023298">
    <property type="entry name" value="ATPase_P-typ_TM_dom_sf"/>
</dbReference>
<evidence type="ECO:0000256" key="11">
    <source>
        <dbReference type="ARBA" id="ARBA00047308"/>
    </source>
</evidence>
<dbReference type="GO" id="GO:0016887">
    <property type="term" value="F:ATP hydrolysis activity"/>
    <property type="evidence" value="ECO:0007669"/>
    <property type="project" value="InterPro"/>
</dbReference>
<dbReference type="InterPro" id="IPR023299">
    <property type="entry name" value="ATPase_P-typ_cyto_dom_N"/>
</dbReference>
<dbReference type="EC" id="7.2.2.12" evidence="10"/>
<dbReference type="SUPFAM" id="SSF55008">
    <property type="entry name" value="HMA, heavy metal-associated domain"/>
    <property type="match status" value="1"/>
</dbReference>
<dbReference type="NCBIfam" id="TIGR01494">
    <property type="entry name" value="ATPase_P-type"/>
    <property type="match status" value="1"/>
</dbReference>
<keyword evidence="15" id="KW-1185">Reference proteome</keyword>
<dbReference type="InterPro" id="IPR059000">
    <property type="entry name" value="ATPase_P-type_domA"/>
</dbReference>
<dbReference type="GO" id="GO:0005524">
    <property type="term" value="F:ATP binding"/>
    <property type="evidence" value="ECO:0007669"/>
    <property type="project" value="UniProtKB-UniRule"/>
</dbReference>
<evidence type="ECO:0000256" key="8">
    <source>
        <dbReference type="ARBA" id="ARBA00022989"/>
    </source>
</evidence>
<dbReference type="CDD" id="cd00371">
    <property type="entry name" value="HMA"/>
    <property type="match status" value="1"/>
</dbReference>
<evidence type="ECO:0000313" key="14">
    <source>
        <dbReference type="EMBL" id="NML11584.1"/>
    </source>
</evidence>
<dbReference type="SFLD" id="SFLDF00027">
    <property type="entry name" value="p-type_atpase"/>
    <property type="match status" value="1"/>
</dbReference>
<keyword evidence="3 12" id="KW-0812">Transmembrane</keyword>
<keyword evidence="6 12" id="KW-0067">ATP-binding</keyword>
<comment type="subcellular location">
    <subcellularLocation>
        <location evidence="12">Cell membrane</location>
    </subcellularLocation>
    <subcellularLocation>
        <location evidence="1">Membrane</location>
        <topology evidence="1">Multi-pass membrane protein</topology>
    </subcellularLocation>
</comment>
<dbReference type="Gene3D" id="3.30.70.100">
    <property type="match status" value="1"/>
</dbReference>
<evidence type="ECO:0000256" key="6">
    <source>
        <dbReference type="ARBA" id="ARBA00022840"/>
    </source>
</evidence>
<dbReference type="InterPro" id="IPR036163">
    <property type="entry name" value="HMA_dom_sf"/>
</dbReference>
<feature type="transmembrane region" description="Helical" evidence="12">
    <location>
        <begin position="790"/>
        <end position="809"/>
    </location>
</feature>
<dbReference type="InterPro" id="IPR051014">
    <property type="entry name" value="Cation_Transport_ATPase_IB"/>
</dbReference>
<keyword evidence="12" id="KW-1003">Cell membrane</keyword>
<keyword evidence="8 12" id="KW-1133">Transmembrane helix</keyword>
<feature type="transmembrane region" description="Helical" evidence="12">
    <location>
        <begin position="295"/>
        <end position="314"/>
    </location>
</feature>
<evidence type="ECO:0000256" key="10">
    <source>
        <dbReference type="ARBA" id="ARBA00039097"/>
    </source>
</evidence>
<dbReference type="PROSITE" id="PS00154">
    <property type="entry name" value="ATPASE_E1_E2"/>
    <property type="match status" value="1"/>
</dbReference>
<feature type="transmembrane region" description="Helical" evidence="12">
    <location>
        <begin position="242"/>
        <end position="261"/>
    </location>
</feature>
<dbReference type="GO" id="GO:0046872">
    <property type="term" value="F:metal ion binding"/>
    <property type="evidence" value="ECO:0007669"/>
    <property type="project" value="UniProtKB-KW"/>
</dbReference>
<evidence type="ECO:0000256" key="9">
    <source>
        <dbReference type="ARBA" id="ARBA00023136"/>
    </source>
</evidence>
<name>A0A7X9WX99_9SPHN</name>
<dbReference type="InterPro" id="IPR027256">
    <property type="entry name" value="P-typ_ATPase_IB"/>
</dbReference>
<proteinExistence type="inferred from homology"/>
<evidence type="ECO:0000256" key="12">
    <source>
        <dbReference type="RuleBase" id="RU362081"/>
    </source>
</evidence>
<dbReference type="PRINTS" id="PR00119">
    <property type="entry name" value="CATATPASE"/>
</dbReference>
<organism evidence="14 15">
    <name type="scientific">Sphingobium psychrophilum</name>
    <dbReference type="NCBI Taxonomy" id="2728834"/>
    <lineage>
        <taxon>Bacteria</taxon>
        <taxon>Pseudomonadati</taxon>
        <taxon>Pseudomonadota</taxon>
        <taxon>Alphaproteobacteria</taxon>
        <taxon>Sphingomonadales</taxon>
        <taxon>Sphingomonadaceae</taxon>
        <taxon>Sphingobium</taxon>
    </lineage>
</organism>
<dbReference type="InterPro" id="IPR001757">
    <property type="entry name" value="P_typ_ATPase"/>
</dbReference>
<dbReference type="EMBL" id="JABBFV010000011">
    <property type="protein sequence ID" value="NML11584.1"/>
    <property type="molecule type" value="Genomic_DNA"/>
</dbReference>
<dbReference type="PRINTS" id="PR00941">
    <property type="entry name" value="CDATPASE"/>
</dbReference>
<evidence type="ECO:0000256" key="1">
    <source>
        <dbReference type="ARBA" id="ARBA00004141"/>
    </source>
</evidence>
<comment type="catalytic activity">
    <reaction evidence="11">
        <text>Zn(2+)(in) + ATP + H2O = Zn(2+)(out) + ADP + phosphate + H(+)</text>
        <dbReference type="Rhea" id="RHEA:20621"/>
        <dbReference type="ChEBI" id="CHEBI:15377"/>
        <dbReference type="ChEBI" id="CHEBI:15378"/>
        <dbReference type="ChEBI" id="CHEBI:29105"/>
        <dbReference type="ChEBI" id="CHEBI:30616"/>
        <dbReference type="ChEBI" id="CHEBI:43474"/>
        <dbReference type="ChEBI" id="CHEBI:456216"/>
        <dbReference type="EC" id="7.2.2.12"/>
    </reaction>
</comment>
<feature type="transmembrane region" description="Helical" evidence="12">
    <location>
        <begin position="446"/>
        <end position="466"/>
    </location>
</feature>
<feature type="transmembrane region" description="Helical" evidence="12">
    <location>
        <begin position="273"/>
        <end position="289"/>
    </location>
</feature>
<keyword evidence="5 12" id="KW-0547">Nucleotide-binding</keyword>